<dbReference type="AlphaFoldDB" id="T1ADS8"/>
<dbReference type="Pfam" id="PF14236">
    <property type="entry name" value="DruA"/>
    <property type="match status" value="1"/>
</dbReference>
<protein>
    <submittedName>
        <fullName evidence="1">Uncharacterized protein</fullName>
    </submittedName>
</protein>
<dbReference type="SUPFAM" id="SSF55729">
    <property type="entry name" value="Acyl-CoA N-acyltransferases (Nat)"/>
    <property type="match status" value="1"/>
</dbReference>
<comment type="caution">
    <text evidence="1">The sequence shown here is derived from an EMBL/GenBank/DDBJ whole genome shotgun (WGS) entry which is preliminary data.</text>
</comment>
<dbReference type="InterPro" id="IPR016181">
    <property type="entry name" value="Acyl_CoA_acyltransferase"/>
</dbReference>
<evidence type="ECO:0000313" key="1">
    <source>
        <dbReference type="EMBL" id="EQD58791.1"/>
    </source>
</evidence>
<accession>T1ADS8</accession>
<organism evidence="1">
    <name type="scientific">mine drainage metagenome</name>
    <dbReference type="NCBI Taxonomy" id="410659"/>
    <lineage>
        <taxon>unclassified sequences</taxon>
        <taxon>metagenomes</taxon>
        <taxon>ecological metagenomes</taxon>
    </lineage>
</organism>
<reference evidence="1" key="2">
    <citation type="journal article" date="2014" name="ISME J.">
        <title>Microbial stratification in low pH oxic and suboxic macroscopic growths along an acid mine drainage.</title>
        <authorList>
            <person name="Mendez-Garcia C."/>
            <person name="Mesa V."/>
            <person name="Sprenger R.R."/>
            <person name="Richter M."/>
            <person name="Diez M.S."/>
            <person name="Solano J."/>
            <person name="Bargiela R."/>
            <person name="Golyshina O.V."/>
            <person name="Manteca A."/>
            <person name="Ramos J.L."/>
            <person name="Gallego J.R."/>
            <person name="Llorente I."/>
            <person name="Martins Dos Santos V.A."/>
            <person name="Jensen O.N."/>
            <person name="Pelaez A.I."/>
            <person name="Sanchez J."/>
            <person name="Ferrer M."/>
        </authorList>
    </citation>
    <scope>NUCLEOTIDE SEQUENCE</scope>
</reference>
<dbReference type="EMBL" id="AUZY01005502">
    <property type="protein sequence ID" value="EQD58791.1"/>
    <property type="molecule type" value="Genomic_DNA"/>
</dbReference>
<dbReference type="Gene3D" id="3.40.630.30">
    <property type="match status" value="1"/>
</dbReference>
<proteinExistence type="predicted"/>
<dbReference type="InterPro" id="IPR025639">
    <property type="entry name" value="DruA"/>
</dbReference>
<sequence>MDPSQVSLNRKLTVRLIAKDEQVRFDETLERAHWLGAGLVGEVMRYVAEENGEWVALIGFGSAALCVSARDTNIGWSERQRWHRLRYIANNQRFCVLDEHRRPNLASQALSAVLRRLSFDYEQRWGHPVVLVETFTDPTRHFGTCYKATNFTPLGRTSGYGRKAGHFTHHGVEKVIWTK</sequence>
<reference evidence="1" key="1">
    <citation type="submission" date="2013-08" db="EMBL/GenBank/DDBJ databases">
        <authorList>
            <person name="Mendez C."/>
            <person name="Richter M."/>
            <person name="Ferrer M."/>
            <person name="Sanchez J."/>
        </authorList>
    </citation>
    <scope>NUCLEOTIDE SEQUENCE</scope>
</reference>
<name>T1ADS8_9ZZZZ</name>
<gene>
    <name evidence="1" type="ORF">B1B_08439</name>
</gene>
<feature type="non-terminal residue" evidence="1">
    <location>
        <position position="179"/>
    </location>
</feature>